<evidence type="ECO:0000313" key="8">
    <source>
        <dbReference type="EMBL" id="TKR82700.1"/>
    </source>
</evidence>
<evidence type="ECO:0000313" key="9">
    <source>
        <dbReference type="Proteomes" id="UP000298663"/>
    </source>
</evidence>
<gene>
    <name evidence="8" type="ORF">L596_016386</name>
</gene>
<comment type="similarity">
    <text evidence="1">Belongs to the DNA2/NAM7 helicase family.</text>
</comment>
<dbReference type="Proteomes" id="UP000298663">
    <property type="component" value="Unassembled WGS sequence"/>
</dbReference>
<dbReference type="EMBL" id="AZBU02000004">
    <property type="protein sequence ID" value="TKR82700.1"/>
    <property type="molecule type" value="Genomic_DNA"/>
</dbReference>
<dbReference type="SUPFAM" id="SSF52540">
    <property type="entry name" value="P-loop containing nucleoside triphosphate hydrolases"/>
    <property type="match status" value="1"/>
</dbReference>
<reference evidence="8 9" key="2">
    <citation type="journal article" date="2019" name="G3 (Bethesda)">
        <title>Hybrid Assembly of the Genome of the Entomopathogenic Nematode Steinernema carpocapsae Identifies the X-Chromosome.</title>
        <authorList>
            <person name="Serra L."/>
            <person name="Macchietto M."/>
            <person name="Macias-Munoz A."/>
            <person name="McGill C.J."/>
            <person name="Rodriguez I.M."/>
            <person name="Rodriguez B."/>
            <person name="Murad R."/>
            <person name="Mortazavi A."/>
        </authorList>
    </citation>
    <scope>NUCLEOTIDE SEQUENCE [LARGE SCALE GENOMIC DNA]</scope>
    <source>
        <strain evidence="8 9">ALL</strain>
    </source>
</reference>
<keyword evidence="4" id="KW-0347">Helicase</keyword>
<sequence length="1059" mass="118773">MEEENFLIDQFERLQLEQLIFDGVIPGLPPPIARHAEINGLPASRVLDATNPYGDCNDEGRSAENRQELLKDVLVDRKSKRMHDGFDDLRDLLENKKNYCHAQFEEKFNSEDERPQGVGLMHMKTNCGHLVASTQAQRLQKDLSWYQKPYDKKQGNERNFRRDTPDAYIDPDSPVVEAKKPILYRVIDVVDDGLLLCESVFAYVGLCEADLQFVVLQRNVTVEGPHFRVRGFNSQFVDVNDLVWIYDVVPLVKTDKLNEAVFDRAMYRGREKVLWSSKAHKFLRSGEFKTAYGYVINDRGDAVITGSDEVVSLSNTAGLVKYLGGIPKTGDMFQIDYVNAQNFDTLLQFTSSKAMHAGFDMVLKPARRDETILVVGGVITTADFKSMVDPFQHVKDLQKAIEFQTRGYAVGKFTDAVVQQLDADAVVLPATIQWFNNGHGGQMTVKREVAEAHSRSFSGAKLATVVISSFEVQLTLLVKLEATKYSNKRNMVLCFQTFSQDRDKINEKIKEIKRCTEVNISPIEQNPTDDVIQKYLFLGNMRRQLRAHLLDDKPMNSRMLRALRDQHFTEIYDFDDSYVQQKPFKYCGQDLTLDIEQSTALDFISHCDPASVVIEACAGAGKTLCSVALMVETMKMYPNAVQFMCAPTNRAVDNMANALSQCKDARPIRLFSKTQLDKFDDEPSYSMSKVIEALITSSKYNVTPVEKKILQGYVELLNKLQALGMDQAQVAQGSYHNLTNLKIAAGNVVNNIVVARYKPNVILTTVDMGLRDMLCSQRASICKQKFKRILIDEASQLDEPRLMALLSLNMHTEQVVLVGDPRQLPPYMGTTITPELRRMAGSSALDAAMRIDNMPVVQLHVGYRMHKALLALTSTAFYECELQAADVGPWKSKQSLWKRLNNGCPVAIGLVGGQDTRAGTSTSNELEAKVAEFLVRDALKNGVNEANIGVICLYNAQVRVICRKLANVPNVEVASVDSFQGREKDYIIVCTSRSTNGSSEFFSNVKRANVATSRAILGMVILGERYALSTSAPWRKILDFSLRFGAVKEDYAAQLGVKL</sequence>
<keyword evidence="9" id="KW-1185">Reference proteome</keyword>
<name>A0A4U5NIT3_STECR</name>
<evidence type="ECO:0000256" key="4">
    <source>
        <dbReference type="ARBA" id="ARBA00022806"/>
    </source>
</evidence>
<dbReference type="GO" id="GO:0005524">
    <property type="term" value="F:ATP binding"/>
    <property type="evidence" value="ECO:0007669"/>
    <property type="project" value="UniProtKB-KW"/>
</dbReference>
<dbReference type="GO" id="GO:0043139">
    <property type="term" value="F:5'-3' DNA helicase activity"/>
    <property type="evidence" value="ECO:0007669"/>
    <property type="project" value="TreeGrafter"/>
</dbReference>
<dbReference type="InterPro" id="IPR041679">
    <property type="entry name" value="DNA2/NAM7-like_C"/>
</dbReference>
<comment type="caution">
    <text evidence="8">The sequence shown here is derived from an EMBL/GenBank/DDBJ whole genome shotgun (WGS) entry which is preliminary data.</text>
</comment>
<dbReference type="InterPro" id="IPR050534">
    <property type="entry name" value="Coronavir_polyprotein_1ab"/>
</dbReference>
<evidence type="ECO:0000259" key="7">
    <source>
        <dbReference type="Pfam" id="PF13087"/>
    </source>
</evidence>
<dbReference type="PANTHER" id="PTHR43788:SF16">
    <property type="entry name" value="HELICASE WITH ZINC FINGER 2"/>
    <property type="match status" value="1"/>
</dbReference>
<dbReference type="OrthoDB" id="5813042at2759"/>
<keyword evidence="5" id="KW-0067">ATP-binding</keyword>
<dbReference type="Pfam" id="PF13086">
    <property type="entry name" value="AAA_11"/>
    <property type="match status" value="1"/>
</dbReference>
<dbReference type="GO" id="GO:0016787">
    <property type="term" value="F:hydrolase activity"/>
    <property type="evidence" value="ECO:0007669"/>
    <property type="project" value="UniProtKB-KW"/>
</dbReference>
<evidence type="ECO:0000256" key="1">
    <source>
        <dbReference type="ARBA" id="ARBA00007913"/>
    </source>
</evidence>
<dbReference type="InterPro" id="IPR047187">
    <property type="entry name" value="SF1_C_Upf1"/>
</dbReference>
<feature type="domain" description="DNA2/NAM7 helicase-like C-terminal" evidence="7">
    <location>
        <begin position="843"/>
        <end position="1025"/>
    </location>
</feature>
<protein>
    <recommendedName>
        <fullName evidence="10">DNA2/NAM7 helicase-like C-terminal domain-containing protein</fullName>
    </recommendedName>
</protein>
<dbReference type="InterPro" id="IPR041677">
    <property type="entry name" value="DNA2/NAM7_AAA_11"/>
</dbReference>
<dbReference type="Pfam" id="PF13087">
    <property type="entry name" value="AAA_12"/>
    <property type="match status" value="1"/>
</dbReference>
<reference evidence="8 9" key="1">
    <citation type="journal article" date="2015" name="Genome Biol.">
        <title>Comparative genomics of Steinernema reveals deeply conserved gene regulatory networks.</title>
        <authorList>
            <person name="Dillman A.R."/>
            <person name="Macchietto M."/>
            <person name="Porter C.F."/>
            <person name="Rogers A."/>
            <person name="Williams B."/>
            <person name="Antoshechkin I."/>
            <person name="Lee M.M."/>
            <person name="Goodwin Z."/>
            <person name="Lu X."/>
            <person name="Lewis E.E."/>
            <person name="Goodrich-Blair H."/>
            <person name="Stock S.P."/>
            <person name="Adams B.J."/>
            <person name="Sternberg P.W."/>
            <person name="Mortazavi A."/>
        </authorList>
    </citation>
    <scope>NUCLEOTIDE SEQUENCE [LARGE SCALE GENOMIC DNA]</scope>
    <source>
        <strain evidence="8 9">ALL</strain>
    </source>
</reference>
<dbReference type="CDD" id="cd18808">
    <property type="entry name" value="SF1_C_Upf1"/>
    <property type="match status" value="1"/>
</dbReference>
<evidence type="ECO:0000256" key="2">
    <source>
        <dbReference type="ARBA" id="ARBA00022741"/>
    </source>
</evidence>
<accession>A0A4U5NIT3</accession>
<organism evidence="8 9">
    <name type="scientific">Steinernema carpocapsae</name>
    <name type="common">Entomopathogenic nematode</name>
    <dbReference type="NCBI Taxonomy" id="34508"/>
    <lineage>
        <taxon>Eukaryota</taxon>
        <taxon>Metazoa</taxon>
        <taxon>Ecdysozoa</taxon>
        <taxon>Nematoda</taxon>
        <taxon>Chromadorea</taxon>
        <taxon>Rhabditida</taxon>
        <taxon>Tylenchina</taxon>
        <taxon>Panagrolaimomorpha</taxon>
        <taxon>Strongyloidoidea</taxon>
        <taxon>Steinernematidae</taxon>
        <taxon>Steinernema</taxon>
    </lineage>
</organism>
<evidence type="ECO:0000256" key="3">
    <source>
        <dbReference type="ARBA" id="ARBA00022801"/>
    </source>
</evidence>
<dbReference type="PANTHER" id="PTHR43788">
    <property type="entry name" value="DNA2/NAM7 HELICASE FAMILY MEMBER"/>
    <property type="match status" value="1"/>
</dbReference>
<dbReference type="STRING" id="34508.A0A4U5NIT3"/>
<dbReference type="Gene3D" id="3.40.50.300">
    <property type="entry name" value="P-loop containing nucleotide triphosphate hydrolases"/>
    <property type="match status" value="2"/>
</dbReference>
<feature type="domain" description="DNA2/NAM7 helicase helicase" evidence="6">
    <location>
        <begin position="594"/>
        <end position="827"/>
    </location>
</feature>
<keyword evidence="3" id="KW-0378">Hydrolase</keyword>
<proteinExistence type="inferred from homology"/>
<dbReference type="InterPro" id="IPR027417">
    <property type="entry name" value="P-loop_NTPase"/>
</dbReference>
<evidence type="ECO:0000256" key="5">
    <source>
        <dbReference type="ARBA" id="ARBA00022840"/>
    </source>
</evidence>
<evidence type="ECO:0000259" key="6">
    <source>
        <dbReference type="Pfam" id="PF13086"/>
    </source>
</evidence>
<dbReference type="AlphaFoldDB" id="A0A4U5NIT3"/>
<keyword evidence="2" id="KW-0547">Nucleotide-binding</keyword>
<evidence type="ECO:0008006" key="10">
    <source>
        <dbReference type="Google" id="ProtNLM"/>
    </source>
</evidence>